<evidence type="ECO:0000259" key="2">
    <source>
        <dbReference type="PROSITE" id="PS50894"/>
    </source>
</evidence>
<dbReference type="GO" id="GO:0000160">
    <property type="term" value="P:phosphorelay signal transduction system"/>
    <property type="evidence" value="ECO:0007669"/>
    <property type="project" value="InterPro"/>
</dbReference>
<dbReference type="AlphaFoldDB" id="A0A9X2JFC4"/>
<name>A0A9X2JFC4_9BACT</name>
<gene>
    <name evidence="3" type="ORF">NG895_08190</name>
</gene>
<keyword evidence="1" id="KW-0597">Phosphoprotein</keyword>
<dbReference type="PROSITE" id="PS50894">
    <property type="entry name" value="HPT"/>
    <property type="match status" value="1"/>
</dbReference>
<dbReference type="GO" id="GO:0004672">
    <property type="term" value="F:protein kinase activity"/>
    <property type="evidence" value="ECO:0007669"/>
    <property type="project" value="UniProtKB-ARBA"/>
</dbReference>
<keyword evidence="4" id="KW-1185">Reference proteome</keyword>
<dbReference type="Proteomes" id="UP001155241">
    <property type="component" value="Unassembled WGS sequence"/>
</dbReference>
<dbReference type="InterPro" id="IPR008207">
    <property type="entry name" value="Sig_transdc_His_kin_Hpt_dom"/>
</dbReference>
<protein>
    <submittedName>
        <fullName evidence="3">Hpt domain-containing protein</fullName>
    </submittedName>
</protein>
<proteinExistence type="predicted"/>
<evidence type="ECO:0000313" key="4">
    <source>
        <dbReference type="Proteomes" id="UP001155241"/>
    </source>
</evidence>
<sequence>MKTDTLDRYSKVLDVQDLVSRCMGNIDFACRVLQILSERCDSDMEGLEQAAAQSDFDQVYHISHRLKGAFANASAKNMSRLADEVCSASRDKNESDSLEKTCKLRDEWDEFMAMVRSELDQAI</sequence>
<comment type="caution">
    <text evidence="3">The sequence shown here is derived from an EMBL/GenBank/DDBJ whole genome shotgun (WGS) entry which is preliminary data.</text>
</comment>
<dbReference type="RefSeq" id="WP_252851987.1">
    <property type="nucleotide sequence ID" value="NZ_JAMXLR010000026.1"/>
</dbReference>
<dbReference type="Gene3D" id="1.20.120.160">
    <property type="entry name" value="HPT domain"/>
    <property type="match status" value="1"/>
</dbReference>
<dbReference type="InterPro" id="IPR036641">
    <property type="entry name" value="HPT_dom_sf"/>
</dbReference>
<feature type="domain" description="HPt" evidence="2">
    <location>
        <begin position="25"/>
        <end position="123"/>
    </location>
</feature>
<dbReference type="EMBL" id="JAMXLR010000026">
    <property type="protein sequence ID" value="MCO6043885.1"/>
    <property type="molecule type" value="Genomic_DNA"/>
</dbReference>
<reference evidence="3" key="1">
    <citation type="submission" date="2022-06" db="EMBL/GenBank/DDBJ databases">
        <title>Aeoliella straminimaris, a novel planctomycete from sediments.</title>
        <authorList>
            <person name="Vitorino I.R."/>
            <person name="Lage O.M."/>
        </authorList>
    </citation>
    <scope>NUCLEOTIDE SEQUENCE</scope>
    <source>
        <strain evidence="3">ICT_H6.2</strain>
    </source>
</reference>
<dbReference type="SUPFAM" id="SSF47226">
    <property type="entry name" value="Histidine-containing phosphotransfer domain, HPT domain"/>
    <property type="match status" value="1"/>
</dbReference>
<accession>A0A9X2JFC4</accession>
<dbReference type="Pfam" id="PF01627">
    <property type="entry name" value="Hpt"/>
    <property type="match status" value="1"/>
</dbReference>
<feature type="modified residue" description="Phosphohistidine" evidence="1">
    <location>
        <position position="64"/>
    </location>
</feature>
<evidence type="ECO:0000313" key="3">
    <source>
        <dbReference type="EMBL" id="MCO6043885.1"/>
    </source>
</evidence>
<organism evidence="3 4">
    <name type="scientific">Aeoliella straminimaris</name>
    <dbReference type="NCBI Taxonomy" id="2954799"/>
    <lineage>
        <taxon>Bacteria</taxon>
        <taxon>Pseudomonadati</taxon>
        <taxon>Planctomycetota</taxon>
        <taxon>Planctomycetia</taxon>
        <taxon>Pirellulales</taxon>
        <taxon>Lacipirellulaceae</taxon>
        <taxon>Aeoliella</taxon>
    </lineage>
</organism>
<evidence type="ECO:0000256" key="1">
    <source>
        <dbReference type="PROSITE-ProRule" id="PRU00110"/>
    </source>
</evidence>